<dbReference type="CDD" id="cd00077">
    <property type="entry name" value="HDc"/>
    <property type="match status" value="1"/>
</dbReference>
<dbReference type="Gene3D" id="3.30.420.150">
    <property type="entry name" value="Exopolyphosphatase. Domain 2"/>
    <property type="match status" value="1"/>
</dbReference>
<dbReference type="GO" id="GO:0016462">
    <property type="term" value="F:pyrophosphatase activity"/>
    <property type="evidence" value="ECO:0007669"/>
    <property type="project" value="TreeGrafter"/>
</dbReference>
<dbReference type="Gene3D" id="3.30.420.40">
    <property type="match status" value="1"/>
</dbReference>
<dbReference type="Gene3D" id="1.10.3210.10">
    <property type="entry name" value="Hypothetical protein af1432"/>
    <property type="match status" value="1"/>
</dbReference>
<protein>
    <submittedName>
        <fullName evidence="4">Ppx/GppA phosphatase family</fullName>
    </submittedName>
</protein>
<dbReference type="STRING" id="39488.ERS852450_02307"/>
<dbReference type="InterPro" id="IPR043129">
    <property type="entry name" value="ATPase_NBD"/>
</dbReference>
<evidence type="ECO:0000259" key="3">
    <source>
        <dbReference type="Pfam" id="PF21447"/>
    </source>
</evidence>
<evidence type="ECO:0000256" key="1">
    <source>
        <dbReference type="ARBA" id="ARBA00007125"/>
    </source>
</evidence>
<feature type="domain" description="Ppx/GppA phosphatase N-terminal" evidence="2">
    <location>
        <begin position="20"/>
        <end position="306"/>
    </location>
</feature>
<accession>A0A285PS91</accession>
<comment type="similarity">
    <text evidence="1">Belongs to the GppA/Ppx family.</text>
</comment>
<dbReference type="AlphaFoldDB" id="A0A285PS91"/>
<dbReference type="EMBL" id="LT907978">
    <property type="protein sequence ID" value="SOB72026.1"/>
    <property type="molecule type" value="Genomic_DNA"/>
</dbReference>
<organism evidence="4 5">
    <name type="scientific">Anaerobutyricum hallii</name>
    <dbReference type="NCBI Taxonomy" id="39488"/>
    <lineage>
        <taxon>Bacteria</taxon>
        <taxon>Bacillati</taxon>
        <taxon>Bacillota</taxon>
        <taxon>Clostridia</taxon>
        <taxon>Lachnospirales</taxon>
        <taxon>Lachnospiraceae</taxon>
        <taxon>Anaerobutyricum</taxon>
    </lineage>
</organism>
<dbReference type="Pfam" id="PF02541">
    <property type="entry name" value="Ppx-GppA"/>
    <property type="match status" value="1"/>
</dbReference>
<dbReference type="InterPro" id="IPR050273">
    <property type="entry name" value="GppA/Ppx_hydrolase"/>
</dbReference>
<dbReference type="InterPro" id="IPR003695">
    <property type="entry name" value="Ppx_GppA_N"/>
</dbReference>
<evidence type="ECO:0000313" key="4">
    <source>
        <dbReference type="EMBL" id="SOB72026.1"/>
    </source>
</evidence>
<keyword evidence="5" id="KW-1185">Reference proteome</keyword>
<dbReference type="InterPro" id="IPR048950">
    <property type="entry name" value="Ppx_GppA_C"/>
</dbReference>
<gene>
    <name evidence="4" type="ORF">EHLA_1307</name>
</gene>
<dbReference type="SUPFAM" id="SSF109604">
    <property type="entry name" value="HD-domain/PDEase-like"/>
    <property type="match status" value="1"/>
</dbReference>
<dbReference type="CDD" id="cd24006">
    <property type="entry name" value="ASKHA_NBD_PPX_GppA"/>
    <property type="match status" value="1"/>
</dbReference>
<reference evidence="5" key="1">
    <citation type="submission" date="2017-09" db="EMBL/GenBank/DDBJ databases">
        <authorList>
            <person name="Shetty A S."/>
        </authorList>
    </citation>
    <scope>NUCLEOTIDE SEQUENCE [LARGE SCALE GENOMIC DNA]</scope>
</reference>
<evidence type="ECO:0000259" key="2">
    <source>
        <dbReference type="Pfam" id="PF02541"/>
    </source>
</evidence>
<dbReference type="PANTHER" id="PTHR30005:SF0">
    <property type="entry name" value="RETROGRADE REGULATION PROTEIN 2"/>
    <property type="match status" value="1"/>
</dbReference>
<dbReference type="RefSeq" id="WP_096239879.1">
    <property type="nucleotide sequence ID" value="NZ_LT907978.1"/>
</dbReference>
<dbReference type="KEGG" id="ehl:EHLA_1307"/>
<proteinExistence type="inferred from homology"/>
<evidence type="ECO:0000313" key="5">
    <source>
        <dbReference type="Proteomes" id="UP000217549"/>
    </source>
</evidence>
<name>A0A285PS91_9FIRM</name>
<dbReference type="Pfam" id="PF21447">
    <property type="entry name" value="Ppx-GppA_III"/>
    <property type="match status" value="1"/>
</dbReference>
<sequence>MRVSPYVAIVIGSKNMLMKVYEISAAKGIRTIDEIRYEYELGKEAYFTRKITFAQIEEICSVLEQYQQRMKEYDVTEFHCYATSAIRNAKNQVSVLNQIKVRTGIDVIMLSNSELRFLMYKGIQVLKLDFNKIIEKNTAILDIGSGSVQISLFDKQVLYMTQNLDIGTAKVREFSESVGNNVLDYISVLEEYIQYEVDMFKSGYLKDKDIKNVIAIGDEIKNINRLVPELHLEDMMSYEQIQYIYKKIKKASYQDIAIKYGLSMEDARMVLPSVLVYKTFLERSKADTIYICSTNLCDGSVVDYAQKMKKIKVSHDFYQDIIASARYIGKRYRYSKIHAQYIAELALEIFDKTKRFHGLTQRDRLILEISAILHDIGKYVNLNDPGKNGYQLIMSTEIMGLSHREREEIANIVLYNTQELPDTDELETAFWREEYLRIAKLSSILRLANALDRGHKQKFENCSMMRKGQELIITLETNQDITLEITRFSKKAELFSEFTGITPVLKQRRAL</sequence>
<feature type="domain" description="Ppx/GppA phosphatase C-terminal" evidence="3">
    <location>
        <begin position="324"/>
        <end position="477"/>
    </location>
</feature>
<dbReference type="InterPro" id="IPR003607">
    <property type="entry name" value="HD/PDEase_dom"/>
</dbReference>
<dbReference type="Proteomes" id="UP000217549">
    <property type="component" value="Chromosome I"/>
</dbReference>
<dbReference type="SUPFAM" id="SSF53067">
    <property type="entry name" value="Actin-like ATPase domain"/>
    <property type="match status" value="2"/>
</dbReference>
<dbReference type="PANTHER" id="PTHR30005">
    <property type="entry name" value="EXOPOLYPHOSPHATASE"/>
    <property type="match status" value="1"/>
</dbReference>